<name>A0A0H2RPS8_9AGAM</name>
<gene>
    <name evidence="1" type="ORF">SCHPADRAFT_473008</name>
</gene>
<sequence>MFCACIRVIDEGGGREFAKRRSWILQVRRAQASSRSIHPSNPTILKPAANSSCRLEAIAIEAIYSNIWVVFGGVAETGYLVALLHFDVLISLVSGSGVNITIVRSVDRVSYMYILR</sequence>
<reference evidence="1 2" key="1">
    <citation type="submission" date="2015-04" db="EMBL/GenBank/DDBJ databases">
        <title>Complete genome sequence of Schizopora paradoxa KUC8140, a cosmopolitan wood degrader in East Asia.</title>
        <authorList>
            <consortium name="DOE Joint Genome Institute"/>
            <person name="Min B."/>
            <person name="Park H."/>
            <person name="Jang Y."/>
            <person name="Kim J.-J."/>
            <person name="Kim K.H."/>
            <person name="Pangilinan J."/>
            <person name="Lipzen A."/>
            <person name="Riley R."/>
            <person name="Grigoriev I.V."/>
            <person name="Spatafora J.W."/>
            <person name="Choi I.-G."/>
        </authorList>
    </citation>
    <scope>NUCLEOTIDE SEQUENCE [LARGE SCALE GENOMIC DNA]</scope>
    <source>
        <strain evidence="1 2">KUC8140</strain>
    </source>
</reference>
<dbReference type="InParanoid" id="A0A0H2RPS8"/>
<evidence type="ECO:0000313" key="1">
    <source>
        <dbReference type="EMBL" id="KLO11453.1"/>
    </source>
</evidence>
<keyword evidence="2" id="KW-1185">Reference proteome</keyword>
<protein>
    <submittedName>
        <fullName evidence="1">Uncharacterized protein</fullName>
    </submittedName>
</protein>
<evidence type="ECO:0000313" key="2">
    <source>
        <dbReference type="Proteomes" id="UP000053477"/>
    </source>
</evidence>
<dbReference type="AlphaFoldDB" id="A0A0H2RPS8"/>
<dbReference type="Proteomes" id="UP000053477">
    <property type="component" value="Unassembled WGS sequence"/>
</dbReference>
<accession>A0A0H2RPS8</accession>
<dbReference type="EMBL" id="KQ086000">
    <property type="protein sequence ID" value="KLO11453.1"/>
    <property type="molecule type" value="Genomic_DNA"/>
</dbReference>
<organism evidence="1 2">
    <name type="scientific">Schizopora paradoxa</name>
    <dbReference type="NCBI Taxonomy" id="27342"/>
    <lineage>
        <taxon>Eukaryota</taxon>
        <taxon>Fungi</taxon>
        <taxon>Dikarya</taxon>
        <taxon>Basidiomycota</taxon>
        <taxon>Agaricomycotina</taxon>
        <taxon>Agaricomycetes</taxon>
        <taxon>Hymenochaetales</taxon>
        <taxon>Schizoporaceae</taxon>
        <taxon>Schizopora</taxon>
    </lineage>
</organism>
<proteinExistence type="predicted"/>